<dbReference type="InterPro" id="IPR011051">
    <property type="entry name" value="RmlC_Cupin_sf"/>
</dbReference>
<comment type="caution">
    <text evidence="3">The sequence shown here is derived from an EMBL/GenBank/DDBJ whole genome shotgun (WGS) entry which is preliminary data.</text>
</comment>
<dbReference type="AlphaFoldDB" id="A0A7X6RUZ6"/>
<dbReference type="SUPFAM" id="SSF51182">
    <property type="entry name" value="RmlC-like cupins"/>
    <property type="match status" value="1"/>
</dbReference>
<gene>
    <name evidence="3" type="ORF">HGA11_07360</name>
</gene>
<feature type="region of interest" description="Disordered" evidence="1">
    <location>
        <begin position="1"/>
        <end position="39"/>
    </location>
</feature>
<protein>
    <submittedName>
        <fullName evidence="3">Cupin domain-containing protein</fullName>
    </submittedName>
</protein>
<dbReference type="RefSeq" id="WP_084621790.1">
    <property type="nucleotide sequence ID" value="NZ_HG322951.1"/>
</dbReference>
<evidence type="ECO:0000256" key="1">
    <source>
        <dbReference type="SAM" id="MobiDB-lite"/>
    </source>
</evidence>
<sequence>MTADKSSPLTPSKGARVLPRDFHPTQRHHSKAITKGDPDTALSPLLDTVLTKLADGEPWAGIWSCGPCELNFAPPRNVAMVVLEGKAQVTFDNGESVTLRSGDLINVEKGSESLWQVDEYYKEFVVWFP</sequence>
<feature type="domain" description="(S)-ureidoglycine aminohydrolase cupin" evidence="2">
    <location>
        <begin position="60"/>
        <end position="122"/>
    </location>
</feature>
<dbReference type="EMBL" id="JAAXPJ010000002">
    <property type="protein sequence ID" value="NKZ10793.1"/>
    <property type="molecule type" value="Genomic_DNA"/>
</dbReference>
<evidence type="ECO:0000313" key="4">
    <source>
        <dbReference type="Proteomes" id="UP000518188"/>
    </source>
</evidence>
<dbReference type="InterPro" id="IPR014710">
    <property type="entry name" value="RmlC-like_jellyroll"/>
</dbReference>
<name>A0A7X6RUZ6_9MYCO</name>
<dbReference type="Proteomes" id="UP000518188">
    <property type="component" value="Unassembled WGS sequence"/>
</dbReference>
<feature type="compositionally biased region" description="Polar residues" evidence="1">
    <location>
        <begin position="1"/>
        <end position="10"/>
    </location>
</feature>
<dbReference type="Gene3D" id="2.60.120.10">
    <property type="entry name" value="Jelly Rolls"/>
    <property type="match status" value="1"/>
</dbReference>
<organism evidence="3 4">
    <name type="scientific">Mycolicibacterium septicum DSM 44393</name>
    <dbReference type="NCBI Taxonomy" id="1341646"/>
    <lineage>
        <taxon>Bacteria</taxon>
        <taxon>Bacillati</taxon>
        <taxon>Actinomycetota</taxon>
        <taxon>Actinomycetes</taxon>
        <taxon>Mycobacteriales</taxon>
        <taxon>Mycobacteriaceae</taxon>
        <taxon>Mycolicibacterium</taxon>
    </lineage>
</organism>
<reference evidence="3 4" key="1">
    <citation type="submission" date="2020-04" db="EMBL/GenBank/DDBJ databases">
        <title>MicrobeNet Type strains.</title>
        <authorList>
            <person name="Nicholson A.C."/>
        </authorList>
    </citation>
    <scope>NUCLEOTIDE SEQUENCE [LARGE SCALE GENOMIC DNA]</scope>
    <source>
        <strain evidence="3 4">ATCC 700731</strain>
    </source>
</reference>
<evidence type="ECO:0000259" key="2">
    <source>
        <dbReference type="Pfam" id="PF05899"/>
    </source>
</evidence>
<accession>A0A7X6RUZ6</accession>
<dbReference type="Pfam" id="PF05899">
    <property type="entry name" value="Cupin_3"/>
    <property type="match status" value="1"/>
</dbReference>
<dbReference type="InterPro" id="IPR008579">
    <property type="entry name" value="UGlyAH_Cupin_dom"/>
</dbReference>
<proteinExistence type="predicted"/>
<evidence type="ECO:0000313" key="3">
    <source>
        <dbReference type="EMBL" id="NKZ10793.1"/>
    </source>
</evidence>